<protein>
    <submittedName>
        <fullName evidence="1">Uncharacterized protein</fullName>
    </submittedName>
</protein>
<dbReference type="EMBL" id="AGWM01000001">
    <property type="protein sequence ID" value="EPD29313.1"/>
    <property type="molecule type" value="Genomic_DNA"/>
</dbReference>
<dbReference type="AlphaFoldDB" id="S2VPB0"/>
<dbReference type="HOGENOM" id="CLU_1591099_0_0_11"/>
<dbReference type="Proteomes" id="UP000014393">
    <property type="component" value="Unassembled WGS sequence"/>
</dbReference>
<dbReference type="PATRIC" id="fig|883067.3.peg.37"/>
<gene>
    <name evidence="1" type="ORF">HMPREF9237_00038</name>
</gene>
<evidence type="ECO:0000313" key="1">
    <source>
        <dbReference type="EMBL" id="EPD29313.1"/>
    </source>
</evidence>
<proteinExistence type="predicted"/>
<reference evidence="1 2" key="1">
    <citation type="submission" date="2013-05" db="EMBL/GenBank/DDBJ databases">
        <title>The Genome Sequence of Actinobaculum schaalii FB123-CNA2.</title>
        <authorList>
            <consortium name="The Broad Institute Genomics Platform"/>
            <person name="Earl A."/>
            <person name="Ward D."/>
            <person name="Feldgarden M."/>
            <person name="Gevers D."/>
            <person name="Saerens B."/>
            <person name="Vaneechoutte M."/>
            <person name="Walker B."/>
            <person name="Young S."/>
            <person name="Zeng Q."/>
            <person name="Gargeya S."/>
            <person name="Fitzgerald M."/>
            <person name="Haas B."/>
            <person name="Abouelleil A."/>
            <person name="Allen A.W."/>
            <person name="Alvarado L."/>
            <person name="Arachchi H.M."/>
            <person name="Berlin A.M."/>
            <person name="Chapman S.B."/>
            <person name="Gainer-Dewar J."/>
            <person name="Goldberg J."/>
            <person name="Griggs A."/>
            <person name="Gujja S."/>
            <person name="Hansen M."/>
            <person name="Howarth C."/>
            <person name="Imamovic A."/>
            <person name="Ireland A."/>
            <person name="Larimer J."/>
            <person name="McCowan C."/>
            <person name="Murphy C."/>
            <person name="Pearson M."/>
            <person name="Poon T.W."/>
            <person name="Priest M."/>
            <person name="Roberts A."/>
            <person name="Saif S."/>
            <person name="Shea T."/>
            <person name="Sisk P."/>
            <person name="Sykes S."/>
            <person name="Wortman J."/>
            <person name="Nusbaum C."/>
            <person name="Birren B."/>
        </authorList>
    </citation>
    <scope>NUCLEOTIDE SEQUENCE [LARGE SCALE GENOMIC DNA]</scope>
    <source>
        <strain evidence="1 2">FB123-CNA-2</strain>
    </source>
</reference>
<evidence type="ECO:0000313" key="2">
    <source>
        <dbReference type="Proteomes" id="UP000014393"/>
    </source>
</evidence>
<sequence length="167" mass="16922">MFSELYFICRTFEVHLRKNTPPRRCGAPALRAREADCVCGLAGDGVSHIGIPVLQMGLVGVVVLENVGPDRVVLHDRKSGIGCSSSTTLFVIAAGALSETGKCILSTVGLVESNAMTAGPTESNAMAVGAAESNVMTAGPTESNAMAVGAAESNAMAVGAAESNPSA</sequence>
<name>S2VPB0_9ACTO</name>
<keyword evidence="2" id="KW-1185">Reference proteome</keyword>
<comment type="caution">
    <text evidence="1">The sequence shown here is derived from an EMBL/GenBank/DDBJ whole genome shotgun (WGS) entry which is preliminary data.</text>
</comment>
<organism evidence="1 2">
    <name type="scientific">Actinotignum schaalii FB123-CNA-2</name>
    <dbReference type="NCBI Taxonomy" id="883067"/>
    <lineage>
        <taxon>Bacteria</taxon>
        <taxon>Bacillati</taxon>
        <taxon>Actinomycetota</taxon>
        <taxon>Actinomycetes</taxon>
        <taxon>Actinomycetales</taxon>
        <taxon>Actinomycetaceae</taxon>
        <taxon>Actinotignum</taxon>
    </lineage>
</organism>
<accession>S2VPB0</accession>